<keyword evidence="3 6" id="KW-0812">Transmembrane</keyword>
<keyword evidence="4 6" id="KW-1133">Transmembrane helix</keyword>
<evidence type="ECO:0000313" key="7">
    <source>
        <dbReference type="EMBL" id="KAJ56929.1"/>
    </source>
</evidence>
<keyword evidence="8" id="KW-1185">Reference proteome</keyword>
<feature type="transmembrane region" description="Helical" evidence="6">
    <location>
        <begin position="6"/>
        <end position="29"/>
    </location>
</feature>
<name>A0A037ZLH8_9RHOB</name>
<dbReference type="EMBL" id="JFKE01000001">
    <property type="protein sequence ID" value="KAJ56929.1"/>
    <property type="molecule type" value="Genomic_DNA"/>
</dbReference>
<evidence type="ECO:0000256" key="2">
    <source>
        <dbReference type="ARBA" id="ARBA00022475"/>
    </source>
</evidence>
<evidence type="ECO:0000256" key="4">
    <source>
        <dbReference type="ARBA" id="ARBA00022989"/>
    </source>
</evidence>
<gene>
    <name evidence="7" type="ORF">ACMU_00115</name>
</gene>
<dbReference type="Proteomes" id="UP000026249">
    <property type="component" value="Unassembled WGS sequence"/>
</dbReference>
<accession>A0A037ZLH8</accession>
<organism evidence="7 8">
    <name type="scientific">Actibacterium mucosum KCTC 23349</name>
    <dbReference type="NCBI Taxonomy" id="1454373"/>
    <lineage>
        <taxon>Bacteria</taxon>
        <taxon>Pseudomonadati</taxon>
        <taxon>Pseudomonadota</taxon>
        <taxon>Alphaproteobacteria</taxon>
        <taxon>Rhodobacterales</taxon>
        <taxon>Roseobacteraceae</taxon>
        <taxon>Actibacterium</taxon>
    </lineage>
</organism>
<reference evidence="7 8" key="1">
    <citation type="submission" date="2014-03" db="EMBL/GenBank/DDBJ databases">
        <title>Draft Genome Sequence of Actibacterium mucosum KCTC 23349, a Marine Alphaproteobacterium with Complex Ionic Requirements Isolated from Mediterranean Seawater at Malvarrosa Beach, Valencia, Spain.</title>
        <authorList>
            <person name="Arahal D.R."/>
            <person name="Shao Z."/>
            <person name="Lai Q."/>
            <person name="Pujalte M.J."/>
        </authorList>
    </citation>
    <scope>NUCLEOTIDE SEQUENCE [LARGE SCALE GENOMIC DNA]</scope>
    <source>
        <strain evidence="7 8">KCTC 23349</strain>
    </source>
</reference>
<dbReference type="GO" id="GO:0015171">
    <property type="term" value="F:amino acid transmembrane transporter activity"/>
    <property type="evidence" value="ECO:0007669"/>
    <property type="project" value="TreeGrafter"/>
</dbReference>
<dbReference type="Pfam" id="PF01810">
    <property type="entry name" value="LysE"/>
    <property type="match status" value="1"/>
</dbReference>
<dbReference type="STRING" id="1454373.ACMU_00115"/>
<comment type="subcellular location">
    <subcellularLocation>
        <location evidence="1">Cell membrane</location>
        <topology evidence="1">Multi-pass membrane protein</topology>
    </subcellularLocation>
</comment>
<evidence type="ECO:0000256" key="1">
    <source>
        <dbReference type="ARBA" id="ARBA00004651"/>
    </source>
</evidence>
<dbReference type="PANTHER" id="PTHR30086:SF19">
    <property type="entry name" value="THREONINE EFFLUX PROTEIN"/>
    <property type="match status" value="1"/>
</dbReference>
<comment type="caution">
    <text evidence="7">The sequence shown here is derived from an EMBL/GenBank/DDBJ whole genome shotgun (WGS) entry which is preliminary data.</text>
</comment>
<keyword evidence="2" id="KW-1003">Cell membrane</keyword>
<sequence>MMPGVELVLVWIGWVVAGGSPGPATLGIAGTSMQGGRRNGVYFALGILAGSASWGIAAALGMSTLMLAHAWLFAAVKYAGAAYLLFLAVKSLRSAMTTKPMFEGRAQTGTPVAIFTKGALIHLTNPKAILSWGAIYALVLPPDAGMAQVFGLFAYLFAGSILVFIGYAFLFSTGGVVRLYAAARRWFEGAFALLFGAASLKILTVRAE</sequence>
<keyword evidence="5 6" id="KW-0472">Membrane</keyword>
<dbReference type="PANTHER" id="PTHR30086">
    <property type="entry name" value="ARGININE EXPORTER PROTEIN ARGO"/>
    <property type="match status" value="1"/>
</dbReference>
<dbReference type="GO" id="GO:0005886">
    <property type="term" value="C:plasma membrane"/>
    <property type="evidence" value="ECO:0007669"/>
    <property type="project" value="UniProtKB-SubCell"/>
</dbReference>
<dbReference type="InterPro" id="IPR001123">
    <property type="entry name" value="LeuE-type"/>
</dbReference>
<feature type="transmembrane region" description="Helical" evidence="6">
    <location>
        <begin position="149"/>
        <end position="170"/>
    </location>
</feature>
<evidence type="ECO:0000313" key="8">
    <source>
        <dbReference type="Proteomes" id="UP000026249"/>
    </source>
</evidence>
<feature type="transmembrane region" description="Helical" evidence="6">
    <location>
        <begin position="68"/>
        <end position="89"/>
    </location>
</feature>
<dbReference type="AlphaFoldDB" id="A0A037ZLH8"/>
<protein>
    <submittedName>
        <fullName evidence="7">Amino acid transporter</fullName>
    </submittedName>
</protein>
<feature type="transmembrane region" description="Helical" evidence="6">
    <location>
        <begin position="41"/>
        <end position="62"/>
    </location>
</feature>
<evidence type="ECO:0000256" key="5">
    <source>
        <dbReference type="ARBA" id="ARBA00023136"/>
    </source>
</evidence>
<evidence type="ECO:0000256" key="3">
    <source>
        <dbReference type="ARBA" id="ARBA00022692"/>
    </source>
</evidence>
<proteinExistence type="predicted"/>
<feature type="transmembrane region" description="Helical" evidence="6">
    <location>
        <begin position="190"/>
        <end position="207"/>
    </location>
</feature>
<evidence type="ECO:0000256" key="6">
    <source>
        <dbReference type="SAM" id="Phobius"/>
    </source>
</evidence>